<dbReference type="SUPFAM" id="SSF54373">
    <property type="entry name" value="FAD-linked reductases, C-terminal domain"/>
    <property type="match status" value="1"/>
</dbReference>
<evidence type="ECO:0000256" key="10">
    <source>
        <dbReference type="ARBA" id="ARBA00023002"/>
    </source>
</evidence>
<evidence type="ECO:0000313" key="14">
    <source>
        <dbReference type="EMBL" id="MFC5720843.1"/>
    </source>
</evidence>
<comment type="pathway">
    <text evidence="4 12">Porphyrin-containing compound metabolism; protoheme biosynthesis.</text>
</comment>
<dbReference type="NCBIfam" id="TIGR00562">
    <property type="entry name" value="proto_IX_ox"/>
    <property type="match status" value="1"/>
</dbReference>
<feature type="domain" description="Amine oxidase" evidence="13">
    <location>
        <begin position="11"/>
        <end position="454"/>
    </location>
</feature>
<keyword evidence="12" id="KW-0963">Cytoplasm</keyword>
<evidence type="ECO:0000256" key="4">
    <source>
        <dbReference type="ARBA" id="ARBA00004744"/>
    </source>
</evidence>
<evidence type="ECO:0000256" key="5">
    <source>
        <dbReference type="ARBA" id="ARBA00008310"/>
    </source>
</evidence>
<dbReference type="InterPro" id="IPR002937">
    <property type="entry name" value="Amino_oxidase"/>
</dbReference>
<sequence length="466" mass="48015">MRSVIIIGGGISGLAAAWHLRSQAEVTVVEAGPQPGGILRTGTVAGIPVDDGAEAMLALRPEAVDLAKSVGLGADLEVPARAPVTVWTRDALRPVPAGHVMGIPTDLTALRETGLLSAEGLARLSREEELPAPPVEGDTSVAGYLAERLGQEAVDRLVEPMLGGIYAGRADRTSLRAALPAVADIAARGGSLLAALRDRAPAAPAARPAPPVMLGLRGGLARLPRAIANTCGARVLTSCRVRELQRTGTGWRAVLTGAGPRALEADAVVLAVPAYAAAPLLRPHALAAARELGAIEHATTALVTLAFDRALLPEVPEGNGFLVPPVEGRAVKAATLLSNKWGWLAETAPDTFVLRASVGRLGEESLLGREDGELAAVCLSELRAVLGPLPRPLDFHVSRWARGLPQYAVGHLDTVRAVRTAVAGLPGLELCGSAYEGVGVAACVAGGRDAAQRLCAGTEPDARGRR</sequence>
<dbReference type="Proteomes" id="UP001596083">
    <property type="component" value="Unassembled WGS sequence"/>
</dbReference>
<proteinExistence type="inferred from homology"/>
<dbReference type="PANTHER" id="PTHR42923:SF3">
    <property type="entry name" value="PROTOPORPHYRINOGEN OXIDASE"/>
    <property type="match status" value="1"/>
</dbReference>
<evidence type="ECO:0000256" key="3">
    <source>
        <dbReference type="ARBA" id="ARBA00002185"/>
    </source>
</evidence>
<evidence type="ECO:0000256" key="12">
    <source>
        <dbReference type="RuleBase" id="RU364052"/>
    </source>
</evidence>
<comment type="cofactor">
    <cofactor evidence="2 12">
        <name>FAD</name>
        <dbReference type="ChEBI" id="CHEBI:57692"/>
    </cofactor>
</comment>
<gene>
    <name evidence="14" type="primary">hemG</name>
    <name evidence="14" type="ORF">ACFP1Z_11765</name>
</gene>
<reference evidence="15" key="1">
    <citation type="journal article" date="2019" name="Int. J. Syst. Evol. Microbiol.">
        <title>The Global Catalogue of Microorganisms (GCM) 10K type strain sequencing project: providing services to taxonomists for standard genome sequencing and annotation.</title>
        <authorList>
            <consortium name="The Broad Institute Genomics Platform"/>
            <consortium name="The Broad Institute Genome Sequencing Center for Infectious Disease"/>
            <person name="Wu L."/>
            <person name="Ma J."/>
        </authorList>
    </citation>
    <scope>NUCLEOTIDE SEQUENCE [LARGE SCALE GENOMIC DNA]</scope>
    <source>
        <strain evidence="15">CGMCC 4.7304</strain>
    </source>
</reference>
<keyword evidence="10 12" id="KW-0560">Oxidoreductase</keyword>
<dbReference type="EC" id="1.3.3.15" evidence="6 12"/>
<dbReference type="EMBL" id="JBHSPB010000006">
    <property type="protein sequence ID" value="MFC5720843.1"/>
    <property type="molecule type" value="Genomic_DNA"/>
</dbReference>
<keyword evidence="15" id="KW-1185">Reference proteome</keyword>
<comment type="caution">
    <text evidence="14">The sequence shown here is derived from an EMBL/GenBank/DDBJ whole genome shotgun (WGS) entry which is preliminary data.</text>
</comment>
<protein>
    <recommendedName>
        <fullName evidence="7 12">Coproporphyrinogen III oxidase</fullName>
        <ecNumber evidence="6 12">1.3.3.15</ecNumber>
    </recommendedName>
</protein>
<comment type="similarity">
    <text evidence="5 12">Belongs to the protoporphyrinogen/coproporphyrinogen oxidase family. Coproporphyrinogen III oxidase subfamily.</text>
</comment>
<dbReference type="Gene3D" id="3.90.660.20">
    <property type="entry name" value="Protoporphyrinogen oxidase, mitochondrial, domain 2"/>
    <property type="match status" value="1"/>
</dbReference>
<name>A0ABW0Z1C2_9ACTN</name>
<evidence type="ECO:0000256" key="6">
    <source>
        <dbReference type="ARBA" id="ARBA00012402"/>
    </source>
</evidence>
<evidence type="ECO:0000259" key="13">
    <source>
        <dbReference type="Pfam" id="PF01593"/>
    </source>
</evidence>
<comment type="catalytic activity">
    <reaction evidence="1">
        <text>coproporphyrinogen III + 3 O2 = coproporphyrin III + 3 H2O2</text>
        <dbReference type="Rhea" id="RHEA:43436"/>
        <dbReference type="ChEBI" id="CHEBI:15379"/>
        <dbReference type="ChEBI" id="CHEBI:16240"/>
        <dbReference type="ChEBI" id="CHEBI:57309"/>
        <dbReference type="ChEBI" id="CHEBI:131725"/>
        <dbReference type="EC" id="1.3.3.15"/>
    </reaction>
    <physiologicalReaction direction="left-to-right" evidence="1">
        <dbReference type="Rhea" id="RHEA:43437"/>
    </physiologicalReaction>
</comment>
<dbReference type="SUPFAM" id="SSF51905">
    <property type="entry name" value="FAD/NAD(P)-binding domain"/>
    <property type="match status" value="1"/>
</dbReference>
<keyword evidence="11 12" id="KW-0350">Heme biosynthesis</keyword>
<comment type="function">
    <text evidence="3 12">Involved in coproporphyrin-dependent heme b biosynthesis. Catalyzes the oxidation of coproporphyrinogen III to coproporphyrin III.</text>
</comment>
<dbReference type="Gene3D" id="1.10.3110.10">
    <property type="entry name" value="protoporphyrinogen ix oxidase, domain 3"/>
    <property type="match status" value="1"/>
</dbReference>
<accession>A0ABW0Z1C2</accession>
<dbReference type="PANTHER" id="PTHR42923">
    <property type="entry name" value="PROTOPORPHYRINOGEN OXIDASE"/>
    <property type="match status" value="1"/>
</dbReference>
<dbReference type="InterPro" id="IPR004572">
    <property type="entry name" value="Protoporphyrinogen_oxidase"/>
</dbReference>
<comment type="subcellular location">
    <subcellularLocation>
        <location evidence="12">Cytoplasm</location>
    </subcellularLocation>
</comment>
<dbReference type="RefSeq" id="WP_390316029.1">
    <property type="nucleotide sequence ID" value="NZ_JBHSPB010000006.1"/>
</dbReference>
<evidence type="ECO:0000256" key="7">
    <source>
        <dbReference type="ARBA" id="ARBA00019046"/>
    </source>
</evidence>
<organism evidence="14 15">
    <name type="scientific">Streptomyces gamaensis</name>
    <dbReference type="NCBI Taxonomy" id="1763542"/>
    <lineage>
        <taxon>Bacteria</taxon>
        <taxon>Bacillati</taxon>
        <taxon>Actinomycetota</taxon>
        <taxon>Actinomycetes</taxon>
        <taxon>Kitasatosporales</taxon>
        <taxon>Streptomycetaceae</taxon>
        <taxon>Streptomyces</taxon>
    </lineage>
</organism>
<evidence type="ECO:0000256" key="8">
    <source>
        <dbReference type="ARBA" id="ARBA00022630"/>
    </source>
</evidence>
<keyword evidence="8 12" id="KW-0285">Flavoprotein</keyword>
<dbReference type="InterPro" id="IPR050464">
    <property type="entry name" value="Zeta_carotene_desat/Oxidored"/>
</dbReference>
<dbReference type="GO" id="GO:0004729">
    <property type="term" value="F:oxygen-dependent protoporphyrinogen oxidase activity"/>
    <property type="evidence" value="ECO:0007669"/>
    <property type="project" value="UniProtKB-EC"/>
</dbReference>
<evidence type="ECO:0000256" key="1">
    <source>
        <dbReference type="ARBA" id="ARBA00001755"/>
    </source>
</evidence>
<dbReference type="Gene3D" id="3.50.50.60">
    <property type="entry name" value="FAD/NAD(P)-binding domain"/>
    <property type="match status" value="1"/>
</dbReference>
<evidence type="ECO:0000256" key="11">
    <source>
        <dbReference type="ARBA" id="ARBA00023133"/>
    </source>
</evidence>
<evidence type="ECO:0000256" key="9">
    <source>
        <dbReference type="ARBA" id="ARBA00022827"/>
    </source>
</evidence>
<evidence type="ECO:0000313" key="15">
    <source>
        <dbReference type="Proteomes" id="UP001596083"/>
    </source>
</evidence>
<keyword evidence="9 12" id="KW-0274">FAD</keyword>
<evidence type="ECO:0000256" key="2">
    <source>
        <dbReference type="ARBA" id="ARBA00001974"/>
    </source>
</evidence>
<dbReference type="InterPro" id="IPR036188">
    <property type="entry name" value="FAD/NAD-bd_sf"/>
</dbReference>
<dbReference type="Pfam" id="PF01593">
    <property type="entry name" value="Amino_oxidase"/>
    <property type="match status" value="1"/>
</dbReference>